<keyword evidence="7" id="KW-0690">Ribosome biogenesis</keyword>
<dbReference type="SUPFAM" id="SSF55486">
    <property type="entry name" value="Metalloproteases ('zincins'), catalytic domain"/>
    <property type="match status" value="1"/>
</dbReference>
<sequence length="175" mass="20598">MKKHPFLQVDYHSTVKLSDSDKKQLAKWLNYASEALEYLFQEGVLPKAKFKSVKTVQVSLMICGDARIRELNREHRHKDKVTDVLSFPAHEDLRKASYKMPELFLGDLAICHQQTKRQAKEFKIGYWDEFIHLMIHGMIHLMGYDHEVSRVEEKLMEKWEKIGLDKISEIKKGAR</sequence>
<keyword evidence="2 7" id="KW-0540">Nuclease</keyword>
<dbReference type="PANTHER" id="PTHR46986:SF1">
    <property type="entry name" value="ENDORIBONUCLEASE YBEY, CHLOROPLASTIC"/>
    <property type="match status" value="1"/>
</dbReference>
<dbReference type="GO" id="GO:0008270">
    <property type="term" value="F:zinc ion binding"/>
    <property type="evidence" value="ECO:0007669"/>
    <property type="project" value="UniProtKB-UniRule"/>
</dbReference>
<keyword evidence="4 7" id="KW-0255">Endonuclease</keyword>
<dbReference type="Gene3D" id="3.40.390.30">
    <property type="entry name" value="Metalloproteases ('zincins'), catalytic domain"/>
    <property type="match status" value="1"/>
</dbReference>
<dbReference type="GO" id="GO:0004222">
    <property type="term" value="F:metalloendopeptidase activity"/>
    <property type="evidence" value="ECO:0007669"/>
    <property type="project" value="InterPro"/>
</dbReference>
<comment type="function">
    <text evidence="7">Single strand-specific metallo-endoribonuclease involved in late-stage 70S ribosome quality control and in maturation of the 3' terminus of the 16S rRNA.</text>
</comment>
<dbReference type="NCBIfam" id="TIGR00043">
    <property type="entry name" value="rRNA maturation RNase YbeY"/>
    <property type="match status" value="1"/>
</dbReference>
<dbReference type="Proteomes" id="UP001324634">
    <property type="component" value="Chromosome"/>
</dbReference>
<dbReference type="InterPro" id="IPR023091">
    <property type="entry name" value="MetalPrtase_cat_dom_sf_prd"/>
</dbReference>
<keyword evidence="5 7" id="KW-0378">Hydrolase</keyword>
<dbReference type="KEGG" id="psti:SOO65_18500"/>
<keyword evidence="6 7" id="KW-0862">Zinc</keyword>
<dbReference type="AlphaFoldDB" id="A0AAX4HNB6"/>
<reference evidence="8 9" key="1">
    <citation type="submission" date="2023-11" db="EMBL/GenBank/DDBJ databases">
        <title>Peredibacter starrii A3.12.</title>
        <authorList>
            <person name="Mitchell R.J."/>
        </authorList>
    </citation>
    <scope>NUCLEOTIDE SEQUENCE [LARGE SCALE GENOMIC DNA]</scope>
    <source>
        <strain evidence="8 9">A3.12</strain>
    </source>
</reference>
<comment type="subcellular location">
    <subcellularLocation>
        <location evidence="7">Cytoplasm</location>
    </subcellularLocation>
</comment>
<evidence type="ECO:0000313" key="8">
    <source>
        <dbReference type="EMBL" id="WPU64688.1"/>
    </source>
</evidence>
<evidence type="ECO:0000313" key="9">
    <source>
        <dbReference type="Proteomes" id="UP001324634"/>
    </source>
</evidence>
<comment type="cofactor">
    <cofactor evidence="7">
        <name>Zn(2+)</name>
        <dbReference type="ChEBI" id="CHEBI:29105"/>
    </cofactor>
    <text evidence="7">Binds 1 zinc ion.</text>
</comment>
<dbReference type="PANTHER" id="PTHR46986">
    <property type="entry name" value="ENDORIBONUCLEASE YBEY, CHLOROPLASTIC"/>
    <property type="match status" value="1"/>
</dbReference>
<dbReference type="GO" id="GO:0005737">
    <property type="term" value="C:cytoplasm"/>
    <property type="evidence" value="ECO:0007669"/>
    <property type="project" value="UniProtKB-SubCell"/>
</dbReference>
<feature type="binding site" evidence="7">
    <location>
        <position position="146"/>
    </location>
    <ligand>
        <name>Zn(2+)</name>
        <dbReference type="ChEBI" id="CHEBI:29105"/>
        <note>catalytic</note>
    </ligand>
</feature>
<name>A0AAX4HNB6_9BACT</name>
<dbReference type="GO" id="GO:0004521">
    <property type="term" value="F:RNA endonuclease activity"/>
    <property type="evidence" value="ECO:0007669"/>
    <property type="project" value="UniProtKB-UniRule"/>
</dbReference>
<feature type="binding site" evidence="7">
    <location>
        <position position="140"/>
    </location>
    <ligand>
        <name>Zn(2+)</name>
        <dbReference type="ChEBI" id="CHEBI:29105"/>
        <note>catalytic</note>
    </ligand>
</feature>
<evidence type="ECO:0000256" key="7">
    <source>
        <dbReference type="HAMAP-Rule" id="MF_00009"/>
    </source>
</evidence>
<dbReference type="GO" id="GO:0006364">
    <property type="term" value="P:rRNA processing"/>
    <property type="evidence" value="ECO:0007669"/>
    <property type="project" value="UniProtKB-UniRule"/>
</dbReference>
<keyword evidence="9" id="KW-1185">Reference proteome</keyword>
<accession>A0AAX4HNB6</accession>
<dbReference type="HAMAP" id="MF_00009">
    <property type="entry name" value="Endoribonucl_YbeY"/>
    <property type="match status" value="1"/>
</dbReference>
<dbReference type="InterPro" id="IPR002036">
    <property type="entry name" value="YbeY"/>
</dbReference>
<dbReference type="Pfam" id="PF02130">
    <property type="entry name" value="YbeY"/>
    <property type="match status" value="1"/>
</dbReference>
<feature type="binding site" evidence="7">
    <location>
        <position position="136"/>
    </location>
    <ligand>
        <name>Zn(2+)</name>
        <dbReference type="ChEBI" id="CHEBI:29105"/>
        <note>catalytic</note>
    </ligand>
</feature>
<proteinExistence type="inferred from homology"/>
<keyword evidence="7" id="KW-0963">Cytoplasm</keyword>
<dbReference type="EMBL" id="CP139487">
    <property type="protein sequence ID" value="WPU64688.1"/>
    <property type="molecule type" value="Genomic_DNA"/>
</dbReference>
<comment type="similarity">
    <text evidence="1 7">Belongs to the endoribonuclease YbeY family.</text>
</comment>
<dbReference type="RefSeq" id="WP_321393940.1">
    <property type="nucleotide sequence ID" value="NZ_CP139487.1"/>
</dbReference>
<keyword evidence="3 7" id="KW-0479">Metal-binding</keyword>
<protein>
    <recommendedName>
        <fullName evidence="7">Endoribonuclease YbeY</fullName>
        <ecNumber evidence="7">3.1.-.-</ecNumber>
    </recommendedName>
</protein>
<dbReference type="EC" id="3.1.-.-" evidence="7"/>
<organism evidence="8 9">
    <name type="scientific">Peredibacter starrii</name>
    <dbReference type="NCBI Taxonomy" id="28202"/>
    <lineage>
        <taxon>Bacteria</taxon>
        <taxon>Pseudomonadati</taxon>
        <taxon>Bdellovibrionota</taxon>
        <taxon>Bacteriovoracia</taxon>
        <taxon>Bacteriovoracales</taxon>
        <taxon>Bacteriovoracaceae</taxon>
        <taxon>Peredibacter</taxon>
    </lineage>
</organism>
<evidence type="ECO:0000256" key="2">
    <source>
        <dbReference type="ARBA" id="ARBA00022722"/>
    </source>
</evidence>
<evidence type="ECO:0000256" key="3">
    <source>
        <dbReference type="ARBA" id="ARBA00022723"/>
    </source>
</evidence>
<evidence type="ECO:0000256" key="1">
    <source>
        <dbReference type="ARBA" id="ARBA00010875"/>
    </source>
</evidence>
<evidence type="ECO:0000256" key="5">
    <source>
        <dbReference type="ARBA" id="ARBA00022801"/>
    </source>
</evidence>
<evidence type="ECO:0000256" key="6">
    <source>
        <dbReference type="ARBA" id="ARBA00022833"/>
    </source>
</evidence>
<gene>
    <name evidence="7 8" type="primary">ybeY</name>
    <name evidence="8" type="ORF">SOO65_18500</name>
</gene>
<evidence type="ECO:0000256" key="4">
    <source>
        <dbReference type="ARBA" id="ARBA00022759"/>
    </source>
</evidence>
<keyword evidence="7" id="KW-0698">rRNA processing</keyword>